<gene>
    <name evidence="9" type="ORF">SAMN05216378_5500</name>
</gene>
<evidence type="ECO:0000256" key="2">
    <source>
        <dbReference type="ARBA" id="ARBA00022475"/>
    </source>
</evidence>
<protein>
    <submittedName>
        <fullName evidence="9">Uncharacterized membrane protein YjjP, DUF1212 family</fullName>
    </submittedName>
</protein>
<comment type="subcellular location">
    <subcellularLocation>
        <location evidence="1">Cell membrane</location>
        <topology evidence="1">Multi-pass membrane protein</topology>
    </subcellularLocation>
</comment>
<dbReference type="Proteomes" id="UP000198855">
    <property type="component" value="Unassembled WGS sequence"/>
</dbReference>
<keyword evidence="5 7" id="KW-0472">Membrane</keyword>
<evidence type="ECO:0000259" key="8">
    <source>
        <dbReference type="Pfam" id="PF06738"/>
    </source>
</evidence>
<dbReference type="EMBL" id="FOMT01000006">
    <property type="protein sequence ID" value="SFF21472.1"/>
    <property type="molecule type" value="Genomic_DNA"/>
</dbReference>
<dbReference type="RefSeq" id="WP_175533030.1">
    <property type="nucleotide sequence ID" value="NZ_FOMT01000006.1"/>
</dbReference>
<dbReference type="InterPro" id="IPR010619">
    <property type="entry name" value="ThrE-like_N"/>
</dbReference>
<feature type="transmembrane region" description="Helical" evidence="7">
    <location>
        <begin position="237"/>
        <end position="256"/>
    </location>
</feature>
<sequence length="257" mass="27537">MTSTVMEQPLHSYHLIAQTCLLAGKIILQNGGETYRVEDTMVRIAAAYGISDAQSYVTPTGILFAMDASVPTTRLIRISERLTNLRKVTLVNEISRRISQGKLEVSEAHRLLTEIDEQPYAYPVWLQVLVAAIASGCFLVMFGGRWHDFLAAVLAGGLGFGSVVLLHRLVPVKLFAEFVASLLLGIVTILLVKSGAASNIDTVIIASVMPLVPGLHITNAVRDLMAGHLVSGLSKGVEAFLTAFAIGAGMAAALSFY</sequence>
<evidence type="ECO:0000256" key="3">
    <source>
        <dbReference type="ARBA" id="ARBA00022692"/>
    </source>
</evidence>
<keyword evidence="2" id="KW-1003">Cell membrane</keyword>
<keyword evidence="3 7" id="KW-0812">Transmembrane</keyword>
<comment type="similarity">
    <text evidence="6">Belongs to the ThrE exporter (TC 2.A.79) family.</text>
</comment>
<dbReference type="GO" id="GO:0005886">
    <property type="term" value="C:plasma membrane"/>
    <property type="evidence" value="ECO:0007669"/>
    <property type="project" value="UniProtKB-SubCell"/>
</dbReference>
<accession>A0A1I2GVK8</accession>
<dbReference type="Pfam" id="PF06738">
    <property type="entry name" value="ThrE"/>
    <property type="match status" value="1"/>
</dbReference>
<evidence type="ECO:0000256" key="6">
    <source>
        <dbReference type="ARBA" id="ARBA00034125"/>
    </source>
</evidence>
<dbReference type="GO" id="GO:0022857">
    <property type="term" value="F:transmembrane transporter activity"/>
    <property type="evidence" value="ECO:0007669"/>
    <property type="project" value="InterPro"/>
</dbReference>
<feature type="domain" description="Threonine/serine exporter-like N-terminal" evidence="8">
    <location>
        <begin position="19"/>
        <end position="256"/>
    </location>
</feature>
<dbReference type="InterPro" id="IPR050539">
    <property type="entry name" value="ThrE_Dicarb/AminoAcid_Exp"/>
</dbReference>
<keyword evidence="4 7" id="KW-1133">Transmembrane helix</keyword>
<dbReference type="AlphaFoldDB" id="A0A1I2GVK8"/>
<dbReference type="PANTHER" id="PTHR34390">
    <property type="entry name" value="UPF0442 PROTEIN YJJB-RELATED"/>
    <property type="match status" value="1"/>
</dbReference>
<keyword evidence="10" id="KW-1185">Reference proteome</keyword>
<evidence type="ECO:0000256" key="5">
    <source>
        <dbReference type="ARBA" id="ARBA00023136"/>
    </source>
</evidence>
<dbReference type="PANTHER" id="PTHR34390:SF2">
    <property type="entry name" value="SUCCINATE TRANSPORTER SUBUNIT YJJP-RELATED"/>
    <property type="match status" value="1"/>
</dbReference>
<reference evidence="10" key="1">
    <citation type="submission" date="2016-10" db="EMBL/GenBank/DDBJ databases">
        <authorList>
            <person name="Varghese N."/>
            <person name="Submissions S."/>
        </authorList>
    </citation>
    <scope>NUCLEOTIDE SEQUENCE [LARGE SCALE GENOMIC DNA]</scope>
    <source>
        <strain evidence="10">CGMCC 1.10784</strain>
    </source>
</reference>
<feature type="transmembrane region" description="Helical" evidence="7">
    <location>
        <begin position="120"/>
        <end position="142"/>
    </location>
</feature>
<dbReference type="GO" id="GO:0015744">
    <property type="term" value="P:succinate transport"/>
    <property type="evidence" value="ECO:0007669"/>
    <property type="project" value="TreeGrafter"/>
</dbReference>
<evidence type="ECO:0000256" key="7">
    <source>
        <dbReference type="SAM" id="Phobius"/>
    </source>
</evidence>
<proteinExistence type="inferred from homology"/>
<evidence type="ECO:0000256" key="4">
    <source>
        <dbReference type="ARBA" id="ARBA00022989"/>
    </source>
</evidence>
<evidence type="ECO:0000313" key="10">
    <source>
        <dbReference type="Proteomes" id="UP000198855"/>
    </source>
</evidence>
<feature type="transmembrane region" description="Helical" evidence="7">
    <location>
        <begin position="149"/>
        <end position="168"/>
    </location>
</feature>
<organism evidence="9 10">
    <name type="scientific">Paenibacillus catalpae</name>
    <dbReference type="NCBI Taxonomy" id="1045775"/>
    <lineage>
        <taxon>Bacteria</taxon>
        <taxon>Bacillati</taxon>
        <taxon>Bacillota</taxon>
        <taxon>Bacilli</taxon>
        <taxon>Bacillales</taxon>
        <taxon>Paenibacillaceae</taxon>
        <taxon>Paenibacillus</taxon>
    </lineage>
</organism>
<name>A0A1I2GVK8_9BACL</name>
<feature type="transmembrane region" description="Helical" evidence="7">
    <location>
        <begin position="199"/>
        <end position="217"/>
    </location>
</feature>
<evidence type="ECO:0000256" key="1">
    <source>
        <dbReference type="ARBA" id="ARBA00004651"/>
    </source>
</evidence>
<feature type="transmembrane region" description="Helical" evidence="7">
    <location>
        <begin position="174"/>
        <end position="192"/>
    </location>
</feature>
<dbReference type="STRING" id="1045775.SAMN05216378_5500"/>
<evidence type="ECO:0000313" key="9">
    <source>
        <dbReference type="EMBL" id="SFF21472.1"/>
    </source>
</evidence>